<dbReference type="Pfam" id="PF13302">
    <property type="entry name" value="Acetyltransf_3"/>
    <property type="match status" value="1"/>
</dbReference>
<reference evidence="2 3" key="1">
    <citation type="submission" date="2020-12" db="EMBL/GenBank/DDBJ databases">
        <authorList>
            <person name="Ruan W."/>
            <person name="Khan S.A."/>
            <person name="Jeon C.O."/>
        </authorList>
    </citation>
    <scope>NUCLEOTIDE SEQUENCE [LARGE SCALE GENOMIC DNA]</scope>
    <source>
        <strain evidence="2 3">MA-13</strain>
    </source>
</reference>
<sequence>MGTPNPTGRRFKSCITDHSPLVLKNQNPVSIAFKLVVCFLSVNPVRIAILVIAETPRLRIRHMVATDAAFICKLLNEPSFIENIADKGVRNEHDALHYMAEGPIKSYQQHGYGLFLVEDCNSIQPMGLCGLLFRDFLQETDIGFAFLPQYWGQGFAYEAASAVMHFGYKKLALKRIVGLTSAGNSTSVKLLTRLGMQFEKMVTMCPSQESVQLYS</sequence>
<dbReference type="InterPro" id="IPR000182">
    <property type="entry name" value="GNAT_dom"/>
</dbReference>
<dbReference type="PANTHER" id="PTHR43792:SF1">
    <property type="entry name" value="N-ACETYLTRANSFERASE DOMAIN-CONTAINING PROTEIN"/>
    <property type="match status" value="1"/>
</dbReference>
<proteinExistence type="predicted"/>
<dbReference type="Proteomes" id="UP000663814">
    <property type="component" value="Unassembled WGS sequence"/>
</dbReference>
<dbReference type="RefSeq" id="WP_205310945.1">
    <property type="nucleotide sequence ID" value="NZ_JAERPS020000003.1"/>
</dbReference>
<dbReference type="PROSITE" id="PS51186">
    <property type="entry name" value="GNAT"/>
    <property type="match status" value="1"/>
</dbReference>
<evidence type="ECO:0000259" key="1">
    <source>
        <dbReference type="PROSITE" id="PS51186"/>
    </source>
</evidence>
<comment type="caution">
    <text evidence="2">The sequence shown here is derived from an EMBL/GenBank/DDBJ whole genome shotgun (WGS) entry which is preliminary data.</text>
</comment>
<dbReference type="InterPro" id="IPR016181">
    <property type="entry name" value="Acyl_CoA_acyltransferase"/>
</dbReference>
<dbReference type="SUPFAM" id="SSF55729">
    <property type="entry name" value="Acyl-CoA N-acyltransferases (Nat)"/>
    <property type="match status" value="1"/>
</dbReference>
<reference evidence="2 3" key="2">
    <citation type="submission" date="2021-08" db="EMBL/GenBank/DDBJ databases">
        <title>Rheinheimera aquimaris sp. nov., isolated from seawater of the East Sea in Korea.</title>
        <authorList>
            <person name="Kim K.H."/>
            <person name="Wenting R."/>
            <person name="Kim K.R."/>
            <person name="Jeon C.O."/>
        </authorList>
    </citation>
    <scope>NUCLEOTIDE SEQUENCE [LARGE SCALE GENOMIC DNA]</scope>
    <source>
        <strain evidence="2 3">MA-13</strain>
    </source>
</reference>
<dbReference type="Gene3D" id="3.40.630.30">
    <property type="match status" value="1"/>
</dbReference>
<gene>
    <name evidence="2" type="ORF">I4W93_010585</name>
</gene>
<evidence type="ECO:0000313" key="3">
    <source>
        <dbReference type="Proteomes" id="UP000663814"/>
    </source>
</evidence>
<dbReference type="EMBL" id="JAERPS020000003">
    <property type="protein sequence ID" value="MBZ9612044.1"/>
    <property type="molecule type" value="Genomic_DNA"/>
</dbReference>
<protein>
    <submittedName>
        <fullName evidence="2">GNAT family N-acetyltransferase</fullName>
    </submittedName>
</protein>
<dbReference type="InterPro" id="IPR051531">
    <property type="entry name" value="N-acetyltransferase"/>
</dbReference>
<accession>A0ABS7XA36</accession>
<name>A0ABS7XA36_9GAMM</name>
<feature type="domain" description="N-acetyltransferase" evidence="1">
    <location>
        <begin position="58"/>
        <end position="215"/>
    </location>
</feature>
<evidence type="ECO:0000313" key="2">
    <source>
        <dbReference type="EMBL" id="MBZ9612044.1"/>
    </source>
</evidence>
<dbReference type="PANTHER" id="PTHR43792">
    <property type="entry name" value="GNAT FAMILY, PUTATIVE (AFU_ORTHOLOGUE AFUA_3G00765)-RELATED-RELATED"/>
    <property type="match status" value="1"/>
</dbReference>
<organism evidence="2 3">
    <name type="scientific">Rheinheimera maricola</name>
    <dbReference type="NCBI Taxonomy" id="2793282"/>
    <lineage>
        <taxon>Bacteria</taxon>
        <taxon>Pseudomonadati</taxon>
        <taxon>Pseudomonadota</taxon>
        <taxon>Gammaproteobacteria</taxon>
        <taxon>Chromatiales</taxon>
        <taxon>Chromatiaceae</taxon>
        <taxon>Rheinheimera</taxon>
    </lineage>
</organism>
<keyword evidence="3" id="KW-1185">Reference proteome</keyword>